<dbReference type="SUPFAM" id="SSF48452">
    <property type="entry name" value="TPR-like"/>
    <property type="match status" value="1"/>
</dbReference>
<organism evidence="1 2">
    <name type="scientific">Conservatibacter flavescens</name>
    <dbReference type="NCBI Taxonomy" id="28161"/>
    <lineage>
        <taxon>Bacteria</taxon>
        <taxon>Pseudomonadati</taxon>
        <taxon>Pseudomonadota</taxon>
        <taxon>Gammaproteobacteria</taxon>
        <taxon>Pasteurellales</taxon>
        <taxon>Pasteurellaceae</taxon>
        <taxon>Conservatibacter</taxon>
    </lineage>
</organism>
<keyword evidence="2" id="KW-1185">Reference proteome</keyword>
<dbReference type="InterPro" id="IPR011990">
    <property type="entry name" value="TPR-like_helical_dom_sf"/>
</dbReference>
<dbReference type="InterPro" id="IPR019734">
    <property type="entry name" value="TPR_rpt"/>
</dbReference>
<sequence length="166" mass="19122">MFDSLWEESDRLIAQEKYQDAIDLLMPIWSKNLDDVEIITQIATAMIYTDIDKSLYLIDGVLQMAPDYGYAYYIQGVALERLGKTDLASSAFEKGHKIIPSHLPIFRKVCYAKQLVVQESGNLDLFHQAIQSYTNYLEQDPQNYGGYHNRAELYHQFGYYDNAMAA</sequence>
<name>A0A2M8S1D8_9PAST</name>
<evidence type="ECO:0000313" key="2">
    <source>
        <dbReference type="Proteomes" id="UP000229329"/>
    </source>
</evidence>
<accession>A0A2M8S1D8</accession>
<dbReference type="Pfam" id="PF13181">
    <property type="entry name" value="TPR_8"/>
    <property type="match status" value="2"/>
</dbReference>
<reference evidence="1 2" key="1">
    <citation type="submission" date="2017-11" db="EMBL/GenBank/DDBJ databases">
        <title>Reclassification of Bisgaard taxon 7 as Conservatibacter flavescens gen. nov., sp. nov.</title>
        <authorList>
            <person name="Christensen H."/>
        </authorList>
    </citation>
    <scope>NUCLEOTIDE SEQUENCE [LARGE SCALE GENOMIC DNA]</scope>
    <source>
        <strain evidence="1 2">7_4</strain>
    </source>
</reference>
<dbReference type="Gene3D" id="1.25.40.10">
    <property type="entry name" value="Tetratricopeptide repeat domain"/>
    <property type="match status" value="2"/>
</dbReference>
<dbReference type="RefSeq" id="WP_100289215.1">
    <property type="nucleotide sequence ID" value="NZ_PHHA01000020.1"/>
</dbReference>
<comment type="caution">
    <text evidence="1">The sequence shown here is derived from an EMBL/GenBank/DDBJ whole genome shotgun (WGS) entry which is preliminary data.</text>
</comment>
<dbReference type="EMBL" id="PHHA01000020">
    <property type="protein sequence ID" value="PJG84938.1"/>
    <property type="molecule type" value="Genomic_DNA"/>
</dbReference>
<dbReference type="Proteomes" id="UP000229329">
    <property type="component" value="Unassembled WGS sequence"/>
</dbReference>
<proteinExistence type="predicted"/>
<evidence type="ECO:0000313" key="1">
    <source>
        <dbReference type="EMBL" id="PJG84938.1"/>
    </source>
</evidence>
<dbReference type="AlphaFoldDB" id="A0A2M8S1D8"/>
<protein>
    <submittedName>
        <fullName evidence="1">Uncharacterized protein</fullName>
    </submittedName>
</protein>
<gene>
    <name evidence="1" type="ORF">CVP05_08875</name>
</gene>